<protein>
    <submittedName>
        <fullName evidence="2">Uncharacterized protein</fullName>
    </submittedName>
</protein>
<sequence>WQQRDGNWRRRRKRSDKIDNDPDQQLHDIGDQQQLQLQLEHEQKHKQQQQQQEQVLMSPPMRYVVIKQEQLEELEESVDQEQP</sequence>
<proteinExistence type="predicted"/>
<evidence type="ECO:0000313" key="3">
    <source>
        <dbReference type="Proteomes" id="UP000008792"/>
    </source>
</evidence>
<dbReference type="EMBL" id="CH940653">
    <property type="protein sequence ID" value="KRF80842.1"/>
    <property type="molecule type" value="Genomic_DNA"/>
</dbReference>
<evidence type="ECO:0000256" key="1">
    <source>
        <dbReference type="SAM" id="MobiDB-lite"/>
    </source>
</evidence>
<dbReference type="InParanoid" id="A0A0Q9W7L3"/>
<reference evidence="2 3" key="1">
    <citation type="journal article" date="2007" name="Nature">
        <title>Evolution of genes and genomes on the Drosophila phylogeny.</title>
        <authorList>
            <consortium name="Drosophila 12 Genomes Consortium"/>
            <person name="Clark A.G."/>
            <person name="Eisen M.B."/>
            <person name="Smith D.R."/>
            <person name="Bergman C.M."/>
            <person name="Oliver B."/>
            <person name="Markow T.A."/>
            <person name="Kaufman T.C."/>
            <person name="Kellis M."/>
            <person name="Gelbart W."/>
            <person name="Iyer V.N."/>
            <person name="Pollard D.A."/>
            <person name="Sackton T.B."/>
            <person name="Larracuente A.M."/>
            <person name="Singh N.D."/>
            <person name="Abad J.P."/>
            <person name="Abt D.N."/>
            <person name="Adryan B."/>
            <person name="Aguade M."/>
            <person name="Akashi H."/>
            <person name="Anderson W.W."/>
            <person name="Aquadro C.F."/>
            <person name="Ardell D.H."/>
            <person name="Arguello R."/>
            <person name="Artieri C.G."/>
            <person name="Barbash D.A."/>
            <person name="Barker D."/>
            <person name="Barsanti P."/>
            <person name="Batterham P."/>
            <person name="Batzoglou S."/>
            <person name="Begun D."/>
            <person name="Bhutkar A."/>
            <person name="Blanco E."/>
            <person name="Bosak S.A."/>
            <person name="Bradley R.K."/>
            <person name="Brand A.D."/>
            <person name="Brent M.R."/>
            <person name="Brooks A.N."/>
            <person name="Brown R.H."/>
            <person name="Butlin R.K."/>
            <person name="Caggese C."/>
            <person name="Calvi B.R."/>
            <person name="Bernardo de Carvalho A."/>
            <person name="Caspi A."/>
            <person name="Castrezana S."/>
            <person name="Celniker S.E."/>
            <person name="Chang J.L."/>
            <person name="Chapple C."/>
            <person name="Chatterji S."/>
            <person name="Chinwalla A."/>
            <person name="Civetta A."/>
            <person name="Clifton S.W."/>
            <person name="Comeron J.M."/>
            <person name="Costello J.C."/>
            <person name="Coyne J.A."/>
            <person name="Daub J."/>
            <person name="David R.G."/>
            <person name="Delcher A.L."/>
            <person name="Delehaunty K."/>
            <person name="Do C.B."/>
            <person name="Ebling H."/>
            <person name="Edwards K."/>
            <person name="Eickbush T."/>
            <person name="Evans J.D."/>
            <person name="Filipski A."/>
            <person name="Findeiss S."/>
            <person name="Freyhult E."/>
            <person name="Fulton L."/>
            <person name="Fulton R."/>
            <person name="Garcia A.C."/>
            <person name="Gardiner A."/>
            <person name="Garfield D.A."/>
            <person name="Garvin B.E."/>
            <person name="Gibson G."/>
            <person name="Gilbert D."/>
            <person name="Gnerre S."/>
            <person name="Godfrey J."/>
            <person name="Good R."/>
            <person name="Gotea V."/>
            <person name="Gravely B."/>
            <person name="Greenberg A.J."/>
            <person name="Griffiths-Jones S."/>
            <person name="Gross S."/>
            <person name="Guigo R."/>
            <person name="Gustafson E.A."/>
            <person name="Haerty W."/>
            <person name="Hahn M.W."/>
            <person name="Halligan D.L."/>
            <person name="Halpern A.L."/>
            <person name="Halter G.M."/>
            <person name="Han M.V."/>
            <person name="Heger A."/>
            <person name="Hillier L."/>
            <person name="Hinrichs A.S."/>
            <person name="Holmes I."/>
            <person name="Hoskins R.A."/>
            <person name="Hubisz M.J."/>
            <person name="Hultmark D."/>
            <person name="Huntley M.A."/>
            <person name="Jaffe D.B."/>
            <person name="Jagadeeshan S."/>
            <person name="Jeck W.R."/>
            <person name="Johnson J."/>
            <person name="Jones C.D."/>
            <person name="Jordan W.C."/>
            <person name="Karpen G.H."/>
            <person name="Kataoka E."/>
            <person name="Keightley P.D."/>
            <person name="Kheradpour P."/>
            <person name="Kirkness E.F."/>
            <person name="Koerich L.B."/>
            <person name="Kristiansen K."/>
            <person name="Kudrna D."/>
            <person name="Kulathinal R.J."/>
            <person name="Kumar S."/>
            <person name="Kwok R."/>
            <person name="Lander E."/>
            <person name="Langley C.H."/>
            <person name="Lapoint R."/>
            <person name="Lazzaro B.P."/>
            <person name="Lee S.J."/>
            <person name="Levesque L."/>
            <person name="Li R."/>
            <person name="Lin C.F."/>
            <person name="Lin M.F."/>
            <person name="Lindblad-Toh K."/>
            <person name="Llopart A."/>
            <person name="Long M."/>
            <person name="Low L."/>
            <person name="Lozovsky E."/>
            <person name="Lu J."/>
            <person name="Luo M."/>
            <person name="Machado C.A."/>
            <person name="Makalowski W."/>
            <person name="Marzo M."/>
            <person name="Matsuda M."/>
            <person name="Matzkin L."/>
            <person name="McAllister B."/>
            <person name="McBride C.S."/>
            <person name="McKernan B."/>
            <person name="McKernan K."/>
            <person name="Mendez-Lago M."/>
            <person name="Minx P."/>
            <person name="Mollenhauer M.U."/>
            <person name="Montooth K."/>
            <person name="Mount S.M."/>
            <person name="Mu X."/>
            <person name="Myers E."/>
            <person name="Negre B."/>
            <person name="Newfeld S."/>
            <person name="Nielsen R."/>
            <person name="Noor M.A."/>
            <person name="O'Grady P."/>
            <person name="Pachter L."/>
            <person name="Papaceit M."/>
            <person name="Parisi M.J."/>
            <person name="Parisi M."/>
            <person name="Parts L."/>
            <person name="Pedersen J.S."/>
            <person name="Pesole G."/>
            <person name="Phillippy A.M."/>
            <person name="Ponting C.P."/>
            <person name="Pop M."/>
            <person name="Porcelli D."/>
            <person name="Powell J.R."/>
            <person name="Prohaska S."/>
            <person name="Pruitt K."/>
            <person name="Puig M."/>
            <person name="Quesneville H."/>
            <person name="Ram K.R."/>
            <person name="Rand D."/>
            <person name="Rasmussen M.D."/>
            <person name="Reed L.K."/>
            <person name="Reenan R."/>
            <person name="Reily A."/>
            <person name="Remington K.A."/>
            <person name="Rieger T.T."/>
            <person name="Ritchie M.G."/>
            <person name="Robin C."/>
            <person name="Rogers Y.H."/>
            <person name="Rohde C."/>
            <person name="Rozas J."/>
            <person name="Rubenfield M.J."/>
            <person name="Ruiz A."/>
            <person name="Russo S."/>
            <person name="Salzberg S.L."/>
            <person name="Sanchez-Gracia A."/>
            <person name="Saranga D.J."/>
            <person name="Sato H."/>
            <person name="Schaeffer S.W."/>
            <person name="Schatz M.C."/>
            <person name="Schlenke T."/>
            <person name="Schwartz R."/>
            <person name="Segarra C."/>
            <person name="Singh R.S."/>
            <person name="Sirot L."/>
            <person name="Sirota M."/>
            <person name="Sisneros N.B."/>
            <person name="Smith C.D."/>
            <person name="Smith T.F."/>
            <person name="Spieth J."/>
            <person name="Stage D.E."/>
            <person name="Stark A."/>
            <person name="Stephan W."/>
            <person name="Strausberg R.L."/>
            <person name="Strempel S."/>
            <person name="Sturgill D."/>
            <person name="Sutton G."/>
            <person name="Sutton G.G."/>
            <person name="Tao W."/>
            <person name="Teichmann S."/>
            <person name="Tobari Y.N."/>
            <person name="Tomimura Y."/>
            <person name="Tsolas J.M."/>
            <person name="Valente V.L."/>
            <person name="Venter E."/>
            <person name="Venter J.C."/>
            <person name="Vicario S."/>
            <person name="Vieira F.G."/>
            <person name="Vilella A.J."/>
            <person name="Villasante A."/>
            <person name="Walenz B."/>
            <person name="Wang J."/>
            <person name="Wasserman M."/>
            <person name="Watts T."/>
            <person name="Wilson D."/>
            <person name="Wilson R.K."/>
            <person name="Wing R.A."/>
            <person name="Wolfner M.F."/>
            <person name="Wong A."/>
            <person name="Wong G.K."/>
            <person name="Wu C.I."/>
            <person name="Wu G."/>
            <person name="Yamamoto D."/>
            <person name="Yang H.P."/>
            <person name="Yang S.P."/>
            <person name="Yorke J.A."/>
            <person name="Yoshida K."/>
            <person name="Zdobnov E."/>
            <person name="Zhang P."/>
            <person name="Zhang Y."/>
            <person name="Zimin A.V."/>
            <person name="Baldwin J."/>
            <person name="Abdouelleil A."/>
            <person name="Abdulkadir J."/>
            <person name="Abebe A."/>
            <person name="Abera B."/>
            <person name="Abreu J."/>
            <person name="Acer S.C."/>
            <person name="Aftuck L."/>
            <person name="Alexander A."/>
            <person name="An P."/>
            <person name="Anderson E."/>
            <person name="Anderson S."/>
            <person name="Arachi H."/>
            <person name="Azer M."/>
            <person name="Bachantsang P."/>
            <person name="Barry A."/>
            <person name="Bayul T."/>
            <person name="Berlin A."/>
            <person name="Bessette D."/>
            <person name="Bloom T."/>
            <person name="Blye J."/>
            <person name="Boguslavskiy L."/>
            <person name="Bonnet C."/>
            <person name="Boukhgalter B."/>
            <person name="Bourzgui I."/>
            <person name="Brown A."/>
            <person name="Cahill P."/>
            <person name="Channer S."/>
            <person name="Cheshatsang Y."/>
            <person name="Chuda L."/>
            <person name="Citroen M."/>
            <person name="Collymore A."/>
            <person name="Cooke P."/>
            <person name="Costello M."/>
            <person name="D'Aco K."/>
            <person name="Daza R."/>
            <person name="De Haan G."/>
            <person name="DeGray S."/>
            <person name="DeMaso C."/>
            <person name="Dhargay N."/>
            <person name="Dooley K."/>
            <person name="Dooley E."/>
            <person name="Doricent M."/>
            <person name="Dorje P."/>
            <person name="Dorjee K."/>
            <person name="Dupes A."/>
            <person name="Elong R."/>
            <person name="Falk J."/>
            <person name="Farina A."/>
            <person name="Faro S."/>
            <person name="Ferguson D."/>
            <person name="Fisher S."/>
            <person name="Foley C.D."/>
            <person name="Franke A."/>
            <person name="Friedrich D."/>
            <person name="Gadbois L."/>
            <person name="Gearin G."/>
            <person name="Gearin C.R."/>
            <person name="Giannoukos G."/>
            <person name="Goode T."/>
            <person name="Graham J."/>
            <person name="Grandbois E."/>
            <person name="Grewal S."/>
            <person name="Gyaltsen K."/>
            <person name="Hafez N."/>
            <person name="Hagos B."/>
            <person name="Hall J."/>
            <person name="Henson C."/>
            <person name="Hollinger A."/>
            <person name="Honan T."/>
            <person name="Huard M.D."/>
            <person name="Hughes L."/>
            <person name="Hurhula B."/>
            <person name="Husby M.E."/>
            <person name="Kamat A."/>
            <person name="Kanga B."/>
            <person name="Kashin S."/>
            <person name="Khazanovich D."/>
            <person name="Kisner P."/>
            <person name="Lance K."/>
            <person name="Lara M."/>
            <person name="Lee W."/>
            <person name="Lennon N."/>
            <person name="Letendre F."/>
            <person name="LeVine R."/>
            <person name="Lipovsky A."/>
            <person name="Liu X."/>
            <person name="Liu J."/>
            <person name="Liu S."/>
            <person name="Lokyitsang T."/>
            <person name="Lokyitsang Y."/>
            <person name="Lubonja R."/>
            <person name="Lui A."/>
            <person name="MacDonald P."/>
            <person name="Magnisalis V."/>
            <person name="Maru K."/>
            <person name="Matthews C."/>
            <person name="McCusker W."/>
            <person name="McDonough S."/>
            <person name="Mehta T."/>
            <person name="Meldrim J."/>
            <person name="Meneus L."/>
            <person name="Mihai O."/>
            <person name="Mihalev A."/>
            <person name="Mihova T."/>
            <person name="Mittelman R."/>
            <person name="Mlenga V."/>
            <person name="Montmayeur A."/>
            <person name="Mulrain L."/>
            <person name="Navidi A."/>
            <person name="Naylor J."/>
            <person name="Negash T."/>
            <person name="Nguyen T."/>
            <person name="Nguyen N."/>
            <person name="Nicol R."/>
            <person name="Norbu C."/>
            <person name="Norbu N."/>
            <person name="Novod N."/>
            <person name="O'Neill B."/>
            <person name="Osman S."/>
            <person name="Markiewicz E."/>
            <person name="Oyono O.L."/>
            <person name="Patti C."/>
            <person name="Phunkhang P."/>
            <person name="Pierre F."/>
            <person name="Priest M."/>
            <person name="Raghuraman S."/>
            <person name="Rege F."/>
            <person name="Reyes R."/>
            <person name="Rise C."/>
            <person name="Rogov P."/>
            <person name="Ross K."/>
            <person name="Ryan E."/>
            <person name="Settipalli S."/>
            <person name="Shea T."/>
            <person name="Sherpa N."/>
            <person name="Shi L."/>
            <person name="Shih D."/>
            <person name="Sparrow T."/>
            <person name="Spaulding J."/>
            <person name="Stalker J."/>
            <person name="Stange-Thomann N."/>
            <person name="Stavropoulos S."/>
            <person name="Stone C."/>
            <person name="Strader C."/>
            <person name="Tesfaye S."/>
            <person name="Thomson T."/>
            <person name="Thoulutsang Y."/>
            <person name="Thoulutsang D."/>
            <person name="Topham K."/>
            <person name="Topping I."/>
            <person name="Tsamla T."/>
            <person name="Vassiliev H."/>
            <person name="Vo A."/>
            <person name="Wangchuk T."/>
            <person name="Wangdi T."/>
            <person name="Weiand M."/>
            <person name="Wilkinson J."/>
            <person name="Wilson A."/>
            <person name="Yadav S."/>
            <person name="Young G."/>
            <person name="Yu Q."/>
            <person name="Zembek L."/>
            <person name="Zhong D."/>
            <person name="Zimmer A."/>
            <person name="Zwirko Z."/>
            <person name="Jaffe D.B."/>
            <person name="Alvarez P."/>
            <person name="Brockman W."/>
            <person name="Butler J."/>
            <person name="Chin C."/>
            <person name="Gnerre S."/>
            <person name="Grabherr M."/>
            <person name="Kleber M."/>
            <person name="Mauceli E."/>
            <person name="MacCallum I."/>
        </authorList>
    </citation>
    <scope>NUCLEOTIDE SEQUENCE [LARGE SCALE GENOMIC DNA]</scope>
    <source>
        <strain evidence="3">Tucson 15010-1051.87</strain>
    </source>
</reference>
<dbReference type="Proteomes" id="UP000008792">
    <property type="component" value="Unassembled WGS sequence"/>
</dbReference>
<evidence type="ECO:0000313" key="2">
    <source>
        <dbReference type="EMBL" id="KRF80842.1"/>
    </source>
</evidence>
<gene>
    <name evidence="2" type="primary">Dvir\GJ26158</name>
    <name evidence="2" type="ORF">Dvir_GJ26158</name>
</gene>
<feature type="region of interest" description="Disordered" evidence="1">
    <location>
        <begin position="1"/>
        <end position="59"/>
    </location>
</feature>
<organism evidence="2 3">
    <name type="scientific">Drosophila virilis</name>
    <name type="common">Fruit fly</name>
    <dbReference type="NCBI Taxonomy" id="7244"/>
    <lineage>
        <taxon>Eukaryota</taxon>
        <taxon>Metazoa</taxon>
        <taxon>Ecdysozoa</taxon>
        <taxon>Arthropoda</taxon>
        <taxon>Hexapoda</taxon>
        <taxon>Insecta</taxon>
        <taxon>Pterygota</taxon>
        <taxon>Neoptera</taxon>
        <taxon>Endopterygota</taxon>
        <taxon>Diptera</taxon>
        <taxon>Brachycera</taxon>
        <taxon>Muscomorpha</taxon>
        <taxon>Ephydroidea</taxon>
        <taxon>Drosophilidae</taxon>
        <taxon>Drosophila</taxon>
    </lineage>
</organism>
<name>A0A0Q9W7L3_DROVI</name>
<feature type="non-terminal residue" evidence="2">
    <location>
        <position position="1"/>
    </location>
</feature>
<dbReference type="AlphaFoldDB" id="A0A0Q9W7L3"/>
<feature type="compositionally biased region" description="Basic and acidic residues" evidence="1">
    <location>
        <begin position="16"/>
        <end position="30"/>
    </location>
</feature>
<accession>A0A0Q9W7L3</accession>
<keyword evidence="3" id="KW-1185">Reference proteome</keyword>